<name>A0A663LUQ4_ATHCN</name>
<organism evidence="2 3">
    <name type="scientific">Athene cunicularia</name>
    <name type="common">Burrowing owl</name>
    <name type="synonym">Speotyto cunicularia</name>
    <dbReference type="NCBI Taxonomy" id="194338"/>
    <lineage>
        <taxon>Eukaryota</taxon>
        <taxon>Metazoa</taxon>
        <taxon>Chordata</taxon>
        <taxon>Craniata</taxon>
        <taxon>Vertebrata</taxon>
        <taxon>Euteleostomi</taxon>
        <taxon>Archelosauria</taxon>
        <taxon>Archosauria</taxon>
        <taxon>Dinosauria</taxon>
        <taxon>Saurischia</taxon>
        <taxon>Theropoda</taxon>
        <taxon>Coelurosauria</taxon>
        <taxon>Aves</taxon>
        <taxon>Neognathae</taxon>
        <taxon>Neoaves</taxon>
        <taxon>Telluraves</taxon>
        <taxon>Strigiformes</taxon>
        <taxon>Strigidae</taxon>
        <taxon>Athene</taxon>
    </lineage>
</organism>
<sequence length="226" mass="24663">MGDPARRTYEWRPCTPPSTWADVVLFSNFSSPEYIMALRGKDTRHKPARGQETQCSCPCTRLGPPWWQPGESPSSLAQEITENSVSAGLQPQNPQDLCTEPPPVPPSGTENVWKPFPGDSLQRAQPGHCAADLWRPRARGPSRCAQPSGSLHLQSRGRQTSWRIQTPCTPPWPGGGRTPALQAGKRAGTGSAPRSTTSPSPAGPFRLPAHTCSSIWERTNPWMLLP</sequence>
<evidence type="ECO:0000256" key="1">
    <source>
        <dbReference type="SAM" id="MobiDB-lite"/>
    </source>
</evidence>
<proteinExistence type="predicted"/>
<dbReference type="AlphaFoldDB" id="A0A663LUQ4"/>
<protein>
    <submittedName>
        <fullName evidence="2">Uncharacterized protein</fullName>
    </submittedName>
</protein>
<reference evidence="2" key="2">
    <citation type="submission" date="2025-09" db="UniProtKB">
        <authorList>
            <consortium name="Ensembl"/>
        </authorList>
    </citation>
    <scope>IDENTIFICATION</scope>
</reference>
<accession>A0A663LUQ4</accession>
<feature type="compositionally biased region" description="Low complexity" evidence="1">
    <location>
        <begin position="188"/>
        <end position="204"/>
    </location>
</feature>
<feature type="region of interest" description="Disordered" evidence="1">
    <location>
        <begin position="138"/>
        <end position="208"/>
    </location>
</feature>
<feature type="region of interest" description="Disordered" evidence="1">
    <location>
        <begin position="68"/>
        <end position="101"/>
    </location>
</feature>
<evidence type="ECO:0000313" key="3">
    <source>
        <dbReference type="Proteomes" id="UP000472269"/>
    </source>
</evidence>
<evidence type="ECO:0000313" key="2">
    <source>
        <dbReference type="Ensembl" id="ENSACUP00000003430.1"/>
    </source>
</evidence>
<reference evidence="2" key="1">
    <citation type="submission" date="2025-08" db="UniProtKB">
        <authorList>
            <consortium name="Ensembl"/>
        </authorList>
    </citation>
    <scope>IDENTIFICATION</scope>
</reference>
<dbReference type="OMA" id="SIWERTN"/>
<dbReference type="Proteomes" id="UP000472269">
    <property type="component" value="Unplaced"/>
</dbReference>
<feature type="compositionally biased region" description="Polar residues" evidence="1">
    <location>
        <begin position="71"/>
        <end position="96"/>
    </location>
</feature>
<feature type="compositionally biased region" description="Polar residues" evidence="1">
    <location>
        <begin position="145"/>
        <end position="167"/>
    </location>
</feature>
<keyword evidence="3" id="KW-1185">Reference proteome</keyword>
<dbReference type="Ensembl" id="ENSACUT00000003645.1">
    <property type="protein sequence ID" value="ENSACUP00000003430.1"/>
    <property type="gene ID" value="ENSACUG00000002343.1"/>
</dbReference>